<dbReference type="AlphaFoldDB" id="A0A9J5WAY7"/>
<evidence type="ECO:0000313" key="1">
    <source>
        <dbReference type="EMBL" id="KAG5572701.1"/>
    </source>
</evidence>
<protein>
    <submittedName>
        <fullName evidence="1">Uncharacterized protein</fullName>
    </submittedName>
</protein>
<organism evidence="1 2">
    <name type="scientific">Solanum commersonii</name>
    <name type="common">Commerson's wild potato</name>
    <name type="synonym">Commerson's nightshade</name>
    <dbReference type="NCBI Taxonomy" id="4109"/>
    <lineage>
        <taxon>Eukaryota</taxon>
        <taxon>Viridiplantae</taxon>
        <taxon>Streptophyta</taxon>
        <taxon>Embryophyta</taxon>
        <taxon>Tracheophyta</taxon>
        <taxon>Spermatophyta</taxon>
        <taxon>Magnoliopsida</taxon>
        <taxon>eudicotyledons</taxon>
        <taxon>Gunneridae</taxon>
        <taxon>Pentapetalae</taxon>
        <taxon>asterids</taxon>
        <taxon>lamiids</taxon>
        <taxon>Solanales</taxon>
        <taxon>Solanaceae</taxon>
        <taxon>Solanoideae</taxon>
        <taxon>Solaneae</taxon>
        <taxon>Solanum</taxon>
    </lineage>
</organism>
<accession>A0A9J5WAY7</accession>
<evidence type="ECO:0000313" key="2">
    <source>
        <dbReference type="Proteomes" id="UP000824120"/>
    </source>
</evidence>
<name>A0A9J5WAY7_SOLCO</name>
<dbReference type="Proteomes" id="UP000824120">
    <property type="component" value="Chromosome 12"/>
</dbReference>
<sequence length="74" mass="8720">MHILSQYLMKTLKFQLKERKNKDLGIVEPIRRIDKRVLSSPFALSAYRRAVPRSCTMLPNDPNTMMLKDRARCQ</sequence>
<reference evidence="1 2" key="1">
    <citation type="submission" date="2020-09" db="EMBL/GenBank/DDBJ databases">
        <title>De no assembly of potato wild relative species, Solanum commersonii.</title>
        <authorList>
            <person name="Cho K."/>
        </authorList>
    </citation>
    <scope>NUCLEOTIDE SEQUENCE [LARGE SCALE GENOMIC DNA]</scope>
    <source>
        <strain evidence="1">LZ3.2</strain>
        <tissue evidence="1">Leaf</tissue>
    </source>
</reference>
<keyword evidence="2" id="KW-1185">Reference proteome</keyword>
<dbReference type="EMBL" id="JACXVP010000012">
    <property type="protein sequence ID" value="KAG5572701.1"/>
    <property type="molecule type" value="Genomic_DNA"/>
</dbReference>
<proteinExistence type="predicted"/>
<gene>
    <name evidence="1" type="ORF">H5410_062467</name>
</gene>
<comment type="caution">
    <text evidence="1">The sequence shown here is derived from an EMBL/GenBank/DDBJ whole genome shotgun (WGS) entry which is preliminary data.</text>
</comment>